<organism evidence="3 4">
    <name type="scientific">Brachionus plicatilis</name>
    <name type="common">Marine rotifer</name>
    <name type="synonym">Brachionus muelleri</name>
    <dbReference type="NCBI Taxonomy" id="10195"/>
    <lineage>
        <taxon>Eukaryota</taxon>
        <taxon>Metazoa</taxon>
        <taxon>Spiralia</taxon>
        <taxon>Gnathifera</taxon>
        <taxon>Rotifera</taxon>
        <taxon>Eurotatoria</taxon>
        <taxon>Monogononta</taxon>
        <taxon>Pseudotrocha</taxon>
        <taxon>Ploima</taxon>
        <taxon>Brachionidae</taxon>
        <taxon>Brachionus</taxon>
    </lineage>
</organism>
<dbReference type="Gene3D" id="3.40.50.300">
    <property type="entry name" value="P-loop containing nucleotide triphosphate hydrolases"/>
    <property type="match status" value="1"/>
</dbReference>
<dbReference type="GO" id="GO:0005525">
    <property type="term" value="F:GTP binding"/>
    <property type="evidence" value="ECO:0007669"/>
    <property type="project" value="UniProtKB-KW"/>
</dbReference>
<protein>
    <submittedName>
        <fullName evidence="3">Rab 3</fullName>
    </submittedName>
</protein>
<dbReference type="PANTHER" id="PTHR24073">
    <property type="entry name" value="DRAB5-RELATED"/>
    <property type="match status" value="1"/>
</dbReference>
<dbReference type="SMART" id="SM00175">
    <property type="entry name" value="RAB"/>
    <property type="match status" value="1"/>
</dbReference>
<evidence type="ECO:0000256" key="2">
    <source>
        <dbReference type="ARBA" id="ARBA00023134"/>
    </source>
</evidence>
<evidence type="ECO:0000256" key="1">
    <source>
        <dbReference type="ARBA" id="ARBA00022741"/>
    </source>
</evidence>
<evidence type="ECO:0000313" key="4">
    <source>
        <dbReference type="Proteomes" id="UP000276133"/>
    </source>
</evidence>
<keyword evidence="1" id="KW-0547">Nucleotide-binding</keyword>
<dbReference type="Pfam" id="PF08477">
    <property type="entry name" value="Roc"/>
    <property type="match status" value="1"/>
</dbReference>
<keyword evidence="2" id="KW-0342">GTP-binding</keyword>
<dbReference type="OrthoDB" id="5914890at2759"/>
<sequence length="224" mass="25255">MDSNFEKAKVVVVGDSGVGKTSLIHLIAHQEILKNPSWTIGCTVDVKLHEYKDGTSHHKTCFLEFFDIGGNIGHRSSAKIFHQGADGIILVHDLTNRKSQDNLNQWIADIMEQNEKLSIGISDYQYETKLSPGKKSSTKKANSYIDYHDNSNLLPLFFIGTKLDQAQMVRNSSFLKAQSQIASFYRSDEINLDCMQTKYLAPATSNSIKLAKFFDRVLENKFSK</sequence>
<proteinExistence type="predicted"/>
<dbReference type="EMBL" id="REGN01008903">
    <property type="protein sequence ID" value="RNA02404.1"/>
    <property type="molecule type" value="Genomic_DNA"/>
</dbReference>
<dbReference type="SUPFAM" id="SSF52540">
    <property type="entry name" value="P-loop containing nucleoside triphosphate hydrolases"/>
    <property type="match status" value="1"/>
</dbReference>
<dbReference type="InterPro" id="IPR027417">
    <property type="entry name" value="P-loop_NTPase"/>
</dbReference>
<dbReference type="STRING" id="10195.A0A3M7PTU0"/>
<dbReference type="PRINTS" id="PR00449">
    <property type="entry name" value="RASTRNSFRMNG"/>
</dbReference>
<dbReference type="Proteomes" id="UP000276133">
    <property type="component" value="Unassembled WGS sequence"/>
</dbReference>
<dbReference type="AlphaFoldDB" id="A0A3M7PTU0"/>
<dbReference type="PROSITE" id="PS51419">
    <property type="entry name" value="RAB"/>
    <property type="match status" value="1"/>
</dbReference>
<keyword evidence="4" id="KW-1185">Reference proteome</keyword>
<comment type="caution">
    <text evidence="3">The sequence shown here is derived from an EMBL/GenBank/DDBJ whole genome shotgun (WGS) entry which is preliminary data.</text>
</comment>
<accession>A0A3M7PTU0</accession>
<feature type="non-terminal residue" evidence="3">
    <location>
        <position position="224"/>
    </location>
</feature>
<name>A0A3M7PTU0_BRAPC</name>
<evidence type="ECO:0000313" key="3">
    <source>
        <dbReference type="EMBL" id="RNA02404.1"/>
    </source>
</evidence>
<reference evidence="3 4" key="1">
    <citation type="journal article" date="2018" name="Sci. Rep.">
        <title>Genomic signatures of local adaptation to the degree of environmental predictability in rotifers.</title>
        <authorList>
            <person name="Franch-Gras L."/>
            <person name="Hahn C."/>
            <person name="Garcia-Roger E.M."/>
            <person name="Carmona M.J."/>
            <person name="Serra M."/>
            <person name="Gomez A."/>
        </authorList>
    </citation>
    <scope>NUCLEOTIDE SEQUENCE [LARGE SCALE GENOMIC DNA]</scope>
    <source>
        <strain evidence="3">HYR1</strain>
    </source>
</reference>
<gene>
    <name evidence="3" type="ORF">BpHYR1_037803</name>
</gene>